<organism evidence="2 3">
    <name type="scientific">Lysobacter hankyongensis</name>
    <dbReference type="NCBI Taxonomy" id="1176535"/>
    <lineage>
        <taxon>Bacteria</taxon>
        <taxon>Pseudomonadati</taxon>
        <taxon>Pseudomonadota</taxon>
        <taxon>Gammaproteobacteria</taxon>
        <taxon>Lysobacterales</taxon>
        <taxon>Lysobacteraceae</taxon>
        <taxon>Lysobacter</taxon>
    </lineage>
</organism>
<accession>A0ABP9C7Y9</accession>
<dbReference type="Proteomes" id="UP001499959">
    <property type="component" value="Unassembled WGS sequence"/>
</dbReference>
<dbReference type="Pfam" id="PF07728">
    <property type="entry name" value="AAA_5"/>
    <property type="match status" value="1"/>
</dbReference>
<gene>
    <name evidence="2" type="ORF">GCM10023307_34370</name>
</gene>
<dbReference type="Gene3D" id="3.40.50.300">
    <property type="entry name" value="P-loop containing nucleotide triphosphate hydrolases"/>
    <property type="match status" value="1"/>
</dbReference>
<proteinExistence type="predicted"/>
<dbReference type="EMBL" id="BAABJE010000023">
    <property type="protein sequence ID" value="GAA4804887.1"/>
    <property type="molecule type" value="Genomic_DNA"/>
</dbReference>
<evidence type="ECO:0000313" key="2">
    <source>
        <dbReference type="EMBL" id="GAA4804887.1"/>
    </source>
</evidence>
<dbReference type="RefSeq" id="WP_345304598.1">
    <property type="nucleotide sequence ID" value="NZ_BAABJE010000023.1"/>
</dbReference>
<feature type="domain" description="AAA+ ATPase" evidence="1">
    <location>
        <begin position="49"/>
        <end position="269"/>
    </location>
</feature>
<evidence type="ECO:0000313" key="3">
    <source>
        <dbReference type="Proteomes" id="UP001499959"/>
    </source>
</evidence>
<dbReference type="InterPro" id="IPR003593">
    <property type="entry name" value="AAA+_ATPase"/>
</dbReference>
<dbReference type="InterPro" id="IPR011704">
    <property type="entry name" value="ATPase_dyneun-rel_AAA"/>
</dbReference>
<comment type="caution">
    <text evidence="2">The sequence shown here is derived from an EMBL/GenBank/DDBJ whole genome shotgun (WGS) entry which is preliminary data.</text>
</comment>
<dbReference type="SMART" id="SM00382">
    <property type="entry name" value="AAA"/>
    <property type="match status" value="1"/>
</dbReference>
<dbReference type="SUPFAM" id="SSF52540">
    <property type="entry name" value="P-loop containing nucleoside triphosphate hydrolases"/>
    <property type="match status" value="1"/>
</dbReference>
<keyword evidence="3" id="KW-1185">Reference proteome</keyword>
<reference evidence="3" key="1">
    <citation type="journal article" date="2019" name="Int. J. Syst. Evol. Microbiol.">
        <title>The Global Catalogue of Microorganisms (GCM) 10K type strain sequencing project: providing services to taxonomists for standard genome sequencing and annotation.</title>
        <authorList>
            <consortium name="The Broad Institute Genomics Platform"/>
            <consortium name="The Broad Institute Genome Sequencing Center for Infectious Disease"/>
            <person name="Wu L."/>
            <person name="Ma J."/>
        </authorList>
    </citation>
    <scope>NUCLEOTIDE SEQUENCE [LARGE SCALE GENOMIC DNA]</scope>
    <source>
        <strain evidence="3">JCM 18204</strain>
    </source>
</reference>
<protein>
    <submittedName>
        <fullName evidence="2">MoxR family ATPase</fullName>
    </submittedName>
</protein>
<sequence length="344" mass="37909">MTEKNAVHPNPSNDLADPHFFDESLPLEGDARYLLDDRAKLAVRMAWATSRPLLVVGEAGCGKTRLAQALAKAWGVPLFARTIHARTEAQDLFFHFDAIARLSDAQLRSALGALGPAIDAVKPKYCDPLKPSHYLRPGPLWWAINAPSAWRLNDGRPDPFKVIAPYGMPPEWSGGASVILIDEVDKGSDELAESLLELLDEKRFSVPWTGQEVLGDPKSEPFLLLTSNGARQLPAPFLRRCIVLAMQLPTDGLVDWLMKRGRLHFTASKIKDDALRRAAELIDEDRRSVSSKQRYRPGVAEYIDLCEAITELAANASAHEQIALIESLAPSVTSHKGEANRLQG</sequence>
<name>A0ABP9C7Y9_9GAMM</name>
<evidence type="ECO:0000259" key="1">
    <source>
        <dbReference type="SMART" id="SM00382"/>
    </source>
</evidence>
<dbReference type="InterPro" id="IPR027417">
    <property type="entry name" value="P-loop_NTPase"/>
</dbReference>